<evidence type="ECO:0000313" key="2">
    <source>
        <dbReference type="EMBL" id="POS02149.1"/>
    </source>
</evidence>
<evidence type="ECO:0000313" key="3">
    <source>
        <dbReference type="Proteomes" id="UP000237056"/>
    </source>
</evidence>
<name>A0A2S4N8Y3_9FLAO</name>
<gene>
    <name evidence="2" type="ORF">Q361_10540</name>
</gene>
<dbReference type="EMBL" id="PQNY01000005">
    <property type="protein sequence ID" value="POS02149.1"/>
    <property type="molecule type" value="Genomic_DNA"/>
</dbReference>
<keyword evidence="1" id="KW-0472">Membrane</keyword>
<evidence type="ECO:0000256" key="1">
    <source>
        <dbReference type="SAM" id="Phobius"/>
    </source>
</evidence>
<dbReference type="Proteomes" id="UP000237056">
    <property type="component" value="Unassembled WGS sequence"/>
</dbReference>
<keyword evidence="1" id="KW-1133">Transmembrane helix</keyword>
<accession>A0A2S4N8Y3</accession>
<comment type="caution">
    <text evidence="2">The sequence shown here is derived from an EMBL/GenBank/DDBJ whole genome shotgun (WGS) entry which is preliminary data.</text>
</comment>
<keyword evidence="1" id="KW-0812">Transmembrane</keyword>
<sequence length="38" mass="4420">MQETSPTFIYTVAAVIVLHFIVGFVWLIYKMSSKKDKK</sequence>
<protein>
    <submittedName>
        <fullName evidence="2">Uncharacterized protein</fullName>
    </submittedName>
</protein>
<dbReference type="AlphaFoldDB" id="A0A2S4N8Y3"/>
<proteinExistence type="predicted"/>
<feature type="transmembrane region" description="Helical" evidence="1">
    <location>
        <begin position="6"/>
        <end position="29"/>
    </location>
</feature>
<reference evidence="2 3" key="1">
    <citation type="submission" date="2018-01" db="EMBL/GenBank/DDBJ databases">
        <title>Genomic Encyclopedia of Type Strains, Phase I: the one thousand microbial genomes (KMG-I) project.</title>
        <authorList>
            <person name="Goeker M."/>
        </authorList>
    </citation>
    <scope>NUCLEOTIDE SEQUENCE [LARGE SCALE GENOMIC DNA]</scope>
    <source>
        <strain evidence="2 3">DSM 17960</strain>
    </source>
</reference>
<organism evidence="2 3">
    <name type="scientific">Flavobacterium croceum DSM 17960</name>
    <dbReference type="NCBI Taxonomy" id="1121886"/>
    <lineage>
        <taxon>Bacteria</taxon>
        <taxon>Pseudomonadati</taxon>
        <taxon>Bacteroidota</taxon>
        <taxon>Flavobacteriia</taxon>
        <taxon>Flavobacteriales</taxon>
        <taxon>Flavobacteriaceae</taxon>
        <taxon>Flavobacterium</taxon>
    </lineage>
</organism>
<keyword evidence="3" id="KW-1185">Reference proteome</keyword>